<dbReference type="RefSeq" id="WP_258217285.1">
    <property type="nucleotide sequence ID" value="NZ_JANQBD010000031.1"/>
</dbReference>
<evidence type="ECO:0000259" key="1">
    <source>
        <dbReference type="Pfam" id="PF22768"/>
    </source>
</evidence>
<name>A0ABT1YRD1_9BACL</name>
<reference evidence="2 3" key="1">
    <citation type="submission" date="2022-08" db="EMBL/GenBank/DDBJ databases">
        <title>Paenibacillus endoradicis sp. nov., Paenibacillus radicibacter sp. nov and Paenibacillus pararadicis sp. nov., three cold-adapted plant growth-promoting bacteria isolated from root of Larix gmelinii in Great Khingan.</title>
        <authorList>
            <person name="Xue H."/>
        </authorList>
    </citation>
    <scope>NUCLEOTIDE SEQUENCE [LARGE SCALE GENOMIC DNA]</scope>
    <source>
        <strain evidence="2 3">N5-1-1-5</strain>
    </source>
</reference>
<keyword evidence="3" id="KW-1185">Reference proteome</keyword>
<sequence length="172" mass="19174">MFNRSAFNLSPYNRPTSFDIFINAKLDGIGELTAKANVEVLARSTMDGEGTFSAIYTREMFFSANMDGFGEIAATILKETFTGAMLDGLGTFEANPRKYHVDEIEFTGQLVPGDQIIIDSKNLTFTKNGLNALHLMEGDFFSLNLGDNLFKYTDTESGRSVLIRITHRDKFV</sequence>
<evidence type="ECO:0000313" key="3">
    <source>
        <dbReference type="Proteomes" id="UP001300012"/>
    </source>
</evidence>
<accession>A0ABT1YRD1</accession>
<organism evidence="2 3">
    <name type="scientific">Paenibacillus radicis</name>
    <name type="common">ex Xue et al. 2023</name>
    <dbReference type="NCBI Taxonomy" id="2972489"/>
    <lineage>
        <taxon>Bacteria</taxon>
        <taxon>Bacillati</taxon>
        <taxon>Bacillota</taxon>
        <taxon>Bacilli</taxon>
        <taxon>Bacillales</taxon>
        <taxon>Paenibacillaceae</taxon>
        <taxon>Paenibacillus</taxon>
    </lineage>
</organism>
<dbReference type="Pfam" id="PF22768">
    <property type="entry name" value="SPP1_Dit"/>
    <property type="match status" value="1"/>
</dbReference>
<dbReference type="Proteomes" id="UP001300012">
    <property type="component" value="Unassembled WGS sequence"/>
</dbReference>
<proteinExistence type="predicted"/>
<dbReference type="InterPro" id="IPR054738">
    <property type="entry name" value="Siphovirus-type_tail_C"/>
</dbReference>
<gene>
    <name evidence="2" type="ORF">NV381_31495</name>
</gene>
<dbReference type="EMBL" id="JANQBD010000031">
    <property type="protein sequence ID" value="MCR8635740.1"/>
    <property type="molecule type" value="Genomic_DNA"/>
</dbReference>
<comment type="caution">
    <text evidence="2">The sequence shown here is derived from an EMBL/GenBank/DDBJ whole genome shotgun (WGS) entry which is preliminary data.</text>
</comment>
<feature type="domain" description="Siphovirus-type tail component C-terminal" evidence="1">
    <location>
        <begin position="103"/>
        <end position="157"/>
    </location>
</feature>
<protein>
    <submittedName>
        <fullName evidence="2">Phage tail family protein</fullName>
    </submittedName>
</protein>
<evidence type="ECO:0000313" key="2">
    <source>
        <dbReference type="EMBL" id="MCR8635740.1"/>
    </source>
</evidence>